<dbReference type="Proteomes" id="UP000694843">
    <property type="component" value="Unplaced"/>
</dbReference>
<keyword evidence="4" id="KW-1185">Reference proteome</keyword>
<feature type="chain" id="PRO_5037930879" evidence="3">
    <location>
        <begin position="25"/>
        <end position="551"/>
    </location>
</feature>
<evidence type="ECO:0000256" key="3">
    <source>
        <dbReference type="SAM" id="SignalP"/>
    </source>
</evidence>
<evidence type="ECO:0000256" key="1">
    <source>
        <dbReference type="SAM" id="MobiDB-lite"/>
    </source>
</evidence>
<keyword evidence="2" id="KW-0472">Membrane</keyword>
<dbReference type="AlphaFoldDB" id="A0A8B7N8T9"/>
<evidence type="ECO:0000256" key="2">
    <source>
        <dbReference type="SAM" id="Phobius"/>
    </source>
</evidence>
<feature type="signal peptide" evidence="3">
    <location>
        <begin position="1"/>
        <end position="24"/>
    </location>
</feature>
<keyword evidence="2" id="KW-1133">Transmembrane helix</keyword>
<sequence length="551" mass="60874">MKRIACLAAVLYSLVISFISAGDASSFKLLRKLKITPSNLIDFHLPSRERMEVSGPNVTNIDYGTANAHTDFDQLIDSDVLEAAAPKIVRAKIHHDSAPKISGPSELYSLDAEKLKRNGRHICNSRSSSHDPHDLMSSGTNLTLATAMLNSSKTQNTNWSIARGVAYPNGSRFEAVTSPNQTLVPAHTRHHLAISRRGVPRGQFGHDRPRRSQDSCYEPGCLPPGSVVKCKNSDTVPITKNLPVFLNVFPFKLPFRIRVDLWFAKNESMDKKANRTRAILSVGNTIANVMGWHQFKIEATTRSTSKNWTIIFQIEKESFPQETVSNYTLDDNQFHRLVISVPVGDVLWYVGAAPNCSAFYSPQRDGKKDELSTTTTTTDQTSPTLPADAEQPASPGASRPQLLWLLLLLLIPLMACTAVIIAVMKRKGQEPALNTSRGVQNENISPIYDDICGPIHLNQKTGQMSIDSLCGQVAPDQIKSRSTIISFFDNSARRFDNLQQTSRQNLAGNITAPNECINSGRSGPVDEAHYELYIQANELVNSNIYDNDGEM</sequence>
<gene>
    <name evidence="5" type="primary">LOC108667714</name>
</gene>
<feature type="region of interest" description="Disordered" evidence="1">
    <location>
        <begin position="361"/>
        <end position="395"/>
    </location>
</feature>
<feature type="compositionally biased region" description="Low complexity" evidence="1">
    <location>
        <begin position="373"/>
        <end position="384"/>
    </location>
</feature>
<dbReference type="RefSeq" id="XP_018010256.2">
    <property type="nucleotide sequence ID" value="XM_018154767.2"/>
</dbReference>
<keyword evidence="3" id="KW-0732">Signal</keyword>
<dbReference type="KEGG" id="hazt:108667714"/>
<protein>
    <submittedName>
        <fullName evidence="5">Uncharacterized protein LOC108667714</fullName>
    </submittedName>
</protein>
<accession>A0A8B7N8T9</accession>
<evidence type="ECO:0000313" key="4">
    <source>
        <dbReference type="Proteomes" id="UP000694843"/>
    </source>
</evidence>
<organism evidence="4 5">
    <name type="scientific">Hyalella azteca</name>
    <name type="common">Amphipod</name>
    <dbReference type="NCBI Taxonomy" id="294128"/>
    <lineage>
        <taxon>Eukaryota</taxon>
        <taxon>Metazoa</taxon>
        <taxon>Ecdysozoa</taxon>
        <taxon>Arthropoda</taxon>
        <taxon>Crustacea</taxon>
        <taxon>Multicrustacea</taxon>
        <taxon>Malacostraca</taxon>
        <taxon>Eumalacostraca</taxon>
        <taxon>Peracarida</taxon>
        <taxon>Amphipoda</taxon>
        <taxon>Senticaudata</taxon>
        <taxon>Talitrida</taxon>
        <taxon>Talitroidea</taxon>
        <taxon>Hyalellidae</taxon>
        <taxon>Hyalella</taxon>
    </lineage>
</organism>
<name>A0A8B7N8T9_HYAAZ</name>
<keyword evidence="2" id="KW-0812">Transmembrane</keyword>
<feature type="transmembrane region" description="Helical" evidence="2">
    <location>
        <begin position="402"/>
        <end position="424"/>
    </location>
</feature>
<reference evidence="5" key="1">
    <citation type="submission" date="2025-08" db="UniProtKB">
        <authorList>
            <consortium name="RefSeq"/>
        </authorList>
    </citation>
    <scope>IDENTIFICATION</scope>
    <source>
        <tissue evidence="5">Whole organism</tissue>
    </source>
</reference>
<dbReference type="GeneID" id="108667714"/>
<proteinExistence type="predicted"/>
<evidence type="ECO:0000313" key="5">
    <source>
        <dbReference type="RefSeq" id="XP_018010256.2"/>
    </source>
</evidence>